<proteinExistence type="predicted"/>
<dbReference type="EMBL" id="QXFX01000561">
    <property type="protein sequence ID" value="KAE9111311.1"/>
    <property type="molecule type" value="Genomic_DNA"/>
</dbReference>
<dbReference type="EMBL" id="QXFW01000721">
    <property type="protein sequence ID" value="KAE9004537.1"/>
    <property type="molecule type" value="Genomic_DNA"/>
</dbReference>
<evidence type="ECO:0000313" key="6">
    <source>
        <dbReference type="Proteomes" id="UP000488956"/>
    </source>
</evidence>
<evidence type="ECO:0000313" key="1">
    <source>
        <dbReference type="EMBL" id="KAE9004537.1"/>
    </source>
</evidence>
<gene>
    <name evidence="3" type="ORF">PF004_g10523</name>
    <name evidence="2" type="ORF">PF010_g10850</name>
    <name evidence="1" type="ORF">PF011_g12415</name>
</gene>
<dbReference type="AlphaFoldDB" id="A0A6A3KFI4"/>
<name>A0A6A3KFI4_9STRA</name>
<sequence length="89" mass="9247">MGQRRGKYSDDELEAAVQAVLAGTSDRGARGFVAPAPLSSFSPARVSTTTSSTTSPAAGDGRMCLAYFPAHCRCCGKPGHHSCLPYRAA</sequence>
<dbReference type="Proteomes" id="UP000488956">
    <property type="component" value="Unassembled WGS sequence"/>
</dbReference>
<organism evidence="1 4">
    <name type="scientific">Phytophthora fragariae</name>
    <dbReference type="NCBI Taxonomy" id="53985"/>
    <lineage>
        <taxon>Eukaryota</taxon>
        <taxon>Sar</taxon>
        <taxon>Stramenopiles</taxon>
        <taxon>Oomycota</taxon>
        <taxon>Peronosporomycetes</taxon>
        <taxon>Peronosporales</taxon>
        <taxon>Peronosporaceae</taxon>
        <taxon>Phytophthora</taxon>
    </lineage>
</organism>
<evidence type="ECO:0000313" key="4">
    <source>
        <dbReference type="Proteomes" id="UP000460718"/>
    </source>
</evidence>
<accession>A0A6A3KFI4</accession>
<evidence type="ECO:0000313" key="3">
    <source>
        <dbReference type="EMBL" id="KAE9230318.1"/>
    </source>
</evidence>
<evidence type="ECO:0000313" key="5">
    <source>
        <dbReference type="Proteomes" id="UP000476176"/>
    </source>
</evidence>
<evidence type="ECO:0000313" key="2">
    <source>
        <dbReference type="EMBL" id="KAE9111311.1"/>
    </source>
</evidence>
<dbReference type="EMBL" id="QXGC01000549">
    <property type="protein sequence ID" value="KAE9230318.1"/>
    <property type="molecule type" value="Genomic_DNA"/>
</dbReference>
<comment type="caution">
    <text evidence="1">The sequence shown here is derived from an EMBL/GenBank/DDBJ whole genome shotgun (WGS) entry which is preliminary data.</text>
</comment>
<protein>
    <submittedName>
        <fullName evidence="1">Uncharacterized protein</fullName>
    </submittedName>
</protein>
<dbReference type="Proteomes" id="UP000476176">
    <property type="component" value="Unassembled WGS sequence"/>
</dbReference>
<reference evidence="4 5" key="1">
    <citation type="submission" date="2018-09" db="EMBL/GenBank/DDBJ databases">
        <title>Genomic investigation of the strawberry pathogen Phytophthora fragariae indicates pathogenicity is determined by transcriptional variation in three key races.</title>
        <authorList>
            <person name="Adams T.M."/>
            <person name="Armitage A.D."/>
            <person name="Sobczyk M.K."/>
            <person name="Bates H.J."/>
            <person name="Dunwell J.M."/>
            <person name="Nellist C.F."/>
            <person name="Harrison R.J."/>
        </authorList>
    </citation>
    <scope>NUCLEOTIDE SEQUENCE [LARGE SCALE GENOMIC DNA]</scope>
    <source>
        <strain evidence="3 5">BC-23</strain>
        <strain evidence="2 6">ONT-3</strain>
        <strain evidence="1 4">SCRP245</strain>
    </source>
</reference>
<dbReference type="Proteomes" id="UP000460718">
    <property type="component" value="Unassembled WGS sequence"/>
</dbReference>